<reference evidence="6 7" key="1">
    <citation type="journal article" date="2013" name="PLoS ONE">
        <title>Genomic Adaptation of the Lactobacillus casei Group.</title>
        <authorList>
            <person name="Toh H."/>
            <person name="Oshima K."/>
            <person name="Nakano A."/>
            <person name="Takahata M."/>
            <person name="Murakami M."/>
            <person name="Takaki T."/>
            <person name="Nishiyama H."/>
            <person name="Igimi S."/>
            <person name="Hattori M."/>
            <person name="Morita H."/>
        </authorList>
    </citation>
    <scope>NUCLEOTIDE SEQUENCE [LARGE SCALE GENOMIC DNA]</scope>
    <source>
        <strain evidence="6 7">ATCC 393</strain>
    </source>
</reference>
<keyword evidence="2" id="KW-0680">Restriction system</keyword>
<proteinExistence type="inferred from homology"/>
<dbReference type="InterPro" id="IPR000055">
    <property type="entry name" value="Restrct_endonuc_typeI_TRD"/>
</dbReference>
<dbReference type="AlphaFoldDB" id="A0AAD1ARX2"/>
<evidence type="ECO:0000256" key="2">
    <source>
        <dbReference type="ARBA" id="ARBA00022747"/>
    </source>
</evidence>
<evidence type="ECO:0000313" key="6">
    <source>
        <dbReference type="EMBL" id="BAN75788.1"/>
    </source>
</evidence>
<keyword evidence="4" id="KW-0175">Coiled coil</keyword>
<organism evidence="6 7">
    <name type="scientific">Lacticaseibacillus casei DSM 20011 = JCM 1134 = ATCC 393</name>
    <dbReference type="NCBI Taxonomy" id="1423732"/>
    <lineage>
        <taxon>Bacteria</taxon>
        <taxon>Bacillati</taxon>
        <taxon>Bacillota</taxon>
        <taxon>Bacilli</taxon>
        <taxon>Lactobacillales</taxon>
        <taxon>Lactobacillaceae</taxon>
        <taxon>Lacticaseibacillus</taxon>
    </lineage>
</organism>
<dbReference type="Proteomes" id="UP000015560">
    <property type="component" value="Chromosome"/>
</dbReference>
<dbReference type="Pfam" id="PF01420">
    <property type="entry name" value="Methylase_S"/>
    <property type="match status" value="1"/>
</dbReference>
<dbReference type="GO" id="GO:0003677">
    <property type="term" value="F:DNA binding"/>
    <property type="evidence" value="ECO:0007669"/>
    <property type="project" value="UniProtKB-KW"/>
</dbReference>
<keyword evidence="3" id="KW-0238">DNA-binding</keyword>
<dbReference type="InterPro" id="IPR052021">
    <property type="entry name" value="Type-I_RS_S_subunit"/>
</dbReference>
<feature type="domain" description="Type I restriction modification DNA specificity" evidence="5">
    <location>
        <begin position="62"/>
        <end position="239"/>
    </location>
</feature>
<evidence type="ECO:0000259" key="5">
    <source>
        <dbReference type="Pfam" id="PF01420"/>
    </source>
</evidence>
<dbReference type="InterPro" id="IPR044946">
    <property type="entry name" value="Restrct_endonuc_typeI_TRD_sf"/>
</dbReference>
<name>A0AAD1ARX2_LACCA</name>
<comment type="similarity">
    <text evidence="1">Belongs to the type-I restriction system S methylase family.</text>
</comment>
<dbReference type="REBASE" id="69168">
    <property type="entry name" value="S.Lca393ORF2620P"/>
</dbReference>
<evidence type="ECO:0000313" key="7">
    <source>
        <dbReference type="Proteomes" id="UP000015560"/>
    </source>
</evidence>
<evidence type="ECO:0000256" key="1">
    <source>
        <dbReference type="ARBA" id="ARBA00010923"/>
    </source>
</evidence>
<dbReference type="EMBL" id="AP012544">
    <property type="protein sequence ID" value="BAN75788.1"/>
    <property type="molecule type" value="Genomic_DNA"/>
</dbReference>
<dbReference type="SUPFAM" id="SSF116734">
    <property type="entry name" value="DNA methylase specificity domain"/>
    <property type="match status" value="2"/>
</dbReference>
<evidence type="ECO:0000256" key="3">
    <source>
        <dbReference type="ARBA" id="ARBA00023125"/>
    </source>
</evidence>
<feature type="coiled-coil region" evidence="4">
    <location>
        <begin position="221"/>
        <end position="248"/>
    </location>
</feature>
<accession>A0AAD1ARX2</accession>
<sequence length="251" mass="28679">MNFPNRIEQQKIFDFFQKLDNLITVNQRKLAKLKELKQGYLQKLFPENGSKFPQLRFSGFADDWEERKLKDVLDISKTKNKAQQYGKVDVLSVSREVGTVNQIKYQGRSFAGSDLSNYKVVQGGELIYTKSPLKGAPYGIFQVATIKGILSPLYAVYTSTDKAYTPFIAMALKNDNIATHYLTPLVTKGAKNTINVTDEGALEGKIQFPSILEQKQIFIFFKQLDDTIALHQRKLEKLQELKKGYLQKMFC</sequence>
<dbReference type="GO" id="GO:0009307">
    <property type="term" value="P:DNA restriction-modification system"/>
    <property type="evidence" value="ECO:0007669"/>
    <property type="project" value="UniProtKB-KW"/>
</dbReference>
<dbReference type="Gene3D" id="3.90.220.20">
    <property type="entry name" value="DNA methylase specificity domains"/>
    <property type="match status" value="2"/>
</dbReference>
<dbReference type="PANTHER" id="PTHR30408:SF12">
    <property type="entry name" value="TYPE I RESTRICTION ENZYME MJAVIII SPECIFICITY SUBUNIT"/>
    <property type="match status" value="1"/>
</dbReference>
<dbReference type="PANTHER" id="PTHR30408">
    <property type="entry name" value="TYPE-1 RESTRICTION ENZYME ECOKI SPECIFICITY PROTEIN"/>
    <property type="match status" value="1"/>
</dbReference>
<gene>
    <name evidence="6" type="ORF">LBCZ_2620</name>
</gene>
<protein>
    <submittedName>
        <fullName evidence="6">Deoxyribonuclease</fullName>
    </submittedName>
</protein>
<evidence type="ECO:0000256" key="4">
    <source>
        <dbReference type="SAM" id="Coils"/>
    </source>
</evidence>